<dbReference type="SMART" id="SM01019">
    <property type="entry name" value="B3"/>
    <property type="match status" value="1"/>
</dbReference>
<feature type="region of interest" description="Disordered" evidence="6">
    <location>
        <begin position="1"/>
        <end position="26"/>
    </location>
</feature>
<feature type="compositionally biased region" description="Acidic residues" evidence="6">
    <location>
        <begin position="230"/>
        <end position="243"/>
    </location>
</feature>
<reference evidence="8" key="1">
    <citation type="submission" date="2023-03" db="EMBL/GenBank/DDBJ databases">
        <authorList>
            <person name="Julca I."/>
        </authorList>
    </citation>
    <scope>NUCLEOTIDE SEQUENCE</scope>
</reference>
<dbReference type="Pfam" id="PF02362">
    <property type="entry name" value="B3"/>
    <property type="match status" value="1"/>
</dbReference>
<dbReference type="Gene3D" id="2.40.330.10">
    <property type="entry name" value="DNA-binding pseudobarrel domain"/>
    <property type="match status" value="1"/>
</dbReference>
<dbReference type="AlphaFoldDB" id="A0AAV1DIG3"/>
<evidence type="ECO:0000256" key="5">
    <source>
        <dbReference type="ARBA" id="ARBA00023242"/>
    </source>
</evidence>
<protein>
    <submittedName>
        <fullName evidence="8">OLC1v1006843C1</fullName>
    </submittedName>
</protein>
<evidence type="ECO:0000256" key="2">
    <source>
        <dbReference type="ARBA" id="ARBA00023015"/>
    </source>
</evidence>
<dbReference type="GO" id="GO:0003700">
    <property type="term" value="F:DNA-binding transcription factor activity"/>
    <property type="evidence" value="ECO:0007669"/>
    <property type="project" value="InterPro"/>
</dbReference>
<dbReference type="InterPro" id="IPR003340">
    <property type="entry name" value="B3_DNA-bd"/>
</dbReference>
<dbReference type="SUPFAM" id="SSF101936">
    <property type="entry name" value="DNA-binding pseudobarrel domain"/>
    <property type="match status" value="1"/>
</dbReference>
<evidence type="ECO:0000259" key="7">
    <source>
        <dbReference type="PROSITE" id="PS50863"/>
    </source>
</evidence>
<dbReference type="GO" id="GO:0003677">
    <property type="term" value="F:DNA binding"/>
    <property type="evidence" value="ECO:0007669"/>
    <property type="project" value="UniProtKB-KW"/>
</dbReference>
<keyword evidence="3" id="KW-0238">DNA-binding</keyword>
<keyword evidence="2" id="KW-0805">Transcription regulation</keyword>
<feature type="compositionally biased region" description="Low complexity" evidence="6">
    <location>
        <begin position="654"/>
        <end position="664"/>
    </location>
</feature>
<keyword evidence="4" id="KW-0804">Transcription</keyword>
<evidence type="ECO:0000256" key="1">
    <source>
        <dbReference type="ARBA" id="ARBA00004123"/>
    </source>
</evidence>
<organism evidence="8 9">
    <name type="scientific">Oldenlandia corymbosa var. corymbosa</name>
    <dbReference type="NCBI Taxonomy" id="529605"/>
    <lineage>
        <taxon>Eukaryota</taxon>
        <taxon>Viridiplantae</taxon>
        <taxon>Streptophyta</taxon>
        <taxon>Embryophyta</taxon>
        <taxon>Tracheophyta</taxon>
        <taxon>Spermatophyta</taxon>
        <taxon>Magnoliopsida</taxon>
        <taxon>eudicotyledons</taxon>
        <taxon>Gunneridae</taxon>
        <taxon>Pentapetalae</taxon>
        <taxon>asterids</taxon>
        <taxon>lamiids</taxon>
        <taxon>Gentianales</taxon>
        <taxon>Rubiaceae</taxon>
        <taxon>Rubioideae</taxon>
        <taxon>Spermacoceae</taxon>
        <taxon>Hedyotis-Oldenlandia complex</taxon>
        <taxon>Oldenlandia</taxon>
    </lineage>
</organism>
<proteinExistence type="predicted"/>
<dbReference type="GO" id="GO:0005634">
    <property type="term" value="C:nucleus"/>
    <property type="evidence" value="ECO:0007669"/>
    <property type="project" value="UniProtKB-SubCell"/>
</dbReference>
<dbReference type="PROSITE" id="PS50863">
    <property type="entry name" value="B3"/>
    <property type="match status" value="1"/>
</dbReference>
<name>A0AAV1DIG3_OLDCO</name>
<feature type="region of interest" description="Disordered" evidence="6">
    <location>
        <begin position="360"/>
        <end position="410"/>
    </location>
</feature>
<keyword evidence="9" id="KW-1185">Reference proteome</keyword>
<dbReference type="InterPro" id="IPR044800">
    <property type="entry name" value="LEC2-like"/>
</dbReference>
<evidence type="ECO:0000313" key="9">
    <source>
        <dbReference type="Proteomes" id="UP001161247"/>
    </source>
</evidence>
<feature type="region of interest" description="Disordered" evidence="6">
    <location>
        <begin position="92"/>
        <end position="121"/>
    </location>
</feature>
<sequence length="823" mass="91737">MNKNNGSYQELLHGEDDGLKDMDGVIDYSSSNPFPSAFCDEEDGDLNTQQQQPVVVKQEGGEIYHLLNHDDDETSSSMFYNDFPPLPDFPCMSSSSSSSSAPVLSNKPVASTSSCSSASSSSATSWTVFKPESDEYTYNNSDDGRYHHHHHHHQYHQYHHHHHHQSNDYIQDPAAAAGLSSTASMEISLPPPDDVNNGAADDCINVMENFGYMDLLDSTDIWDPSSIFETESENPQEEEEEQGQDQPNQNNTNQVSPAQQQQQPQQSSNQQEEEEEEEDGNDGLYFLQGNRELGDIFLEWLKQNKDYISAEDMRSIKLKRSTVDCALKRLGTTKEGKKQLLKLILEWVEQYQLQKKRAREQQQQQFINPNPNPNVDLNCNPIPSDPNHCFSPSPAWAPPPPPPPPQPPLPPPCVPEAASVIPTAFPPVMGIPGGAYPCDIPYSTAAPMYPPASAEQYQQPMDATQSWSMAAAQPFTVAPHPHYNTFQDTNIPGSNHAQAHALYVNAYPYPVFDNNTGERLVRLGPSATREARKKRMARHRRVSVHHYHRHHHQNHHRDHSHHQIQQPQDMLMAEQQAVHAAAVAATGGGGGVGGVVEDRAPSQANPNGNWVYWPPAAVAAPPVSSTMALVPPVVEPSRHMPQTKAPVLDRGTMQSQSQQQQRSQVPSADRKQGLKTEKNLKFLLQKVLKQSDVGNLGRIVLPKKEAETHLPELESRDGICLAMEDIGTSNVWNMRYRFWPNNKSRMYLLENTGDFVRVNGLQEGDFIVIYSDTKCGKYLIRGVKVRQPGSKPEAKKPAAKKNQRNVQQTASNISPASFKTTAK</sequence>
<dbReference type="PANTHER" id="PTHR31140:SF81">
    <property type="entry name" value="B3 DOMAIN-CONTAINING TRANSCRIPTION FACTOR ABI3"/>
    <property type="match status" value="1"/>
</dbReference>
<feature type="compositionally biased region" description="Basic and acidic residues" evidence="6">
    <location>
        <begin position="12"/>
        <end position="23"/>
    </location>
</feature>
<feature type="region of interest" description="Disordered" evidence="6">
    <location>
        <begin position="787"/>
        <end position="823"/>
    </location>
</feature>
<dbReference type="EMBL" id="OX459122">
    <property type="protein sequence ID" value="CAI9107483.1"/>
    <property type="molecule type" value="Genomic_DNA"/>
</dbReference>
<evidence type="ECO:0000256" key="6">
    <source>
        <dbReference type="SAM" id="MobiDB-lite"/>
    </source>
</evidence>
<dbReference type="Proteomes" id="UP001161247">
    <property type="component" value="Chromosome 5"/>
</dbReference>
<feature type="region of interest" description="Disordered" evidence="6">
    <location>
        <begin position="140"/>
        <end position="167"/>
    </location>
</feature>
<evidence type="ECO:0000313" key="8">
    <source>
        <dbReference type="EMBL" id="CAI9107483.1"/>
    </source>
</evidence>
<feature type="compositionally biased region" description="Pro residues" evidence="6">
    <location>
        <begin position="395"/>
        <end position="410"/>
    </location>
</feature>
<feature type="domain" description="TF-B3" evidence="7">
    <location>
        <begin position="684"/>
        <end position="786"/>
    </location>
</feature>
<comment type="subcellular location">
    <subcellularLocation>
        <location evidence="1">Nucleus</location>
    </subcellularLocation>
</comment>
<keyword evidence="5" id="KW-0539">Nucleus</keyword>
<dbReference type="PANTHER" id="PTHR31140">
    <property type="entry name" value="B3 DOMAIN-CONTAINING TRANSCRIPTION FACTOR ABI3"/>
    <property type="match status" value="1"/>
</dbReference>
<feature type="region of interest" description="Disordered" evidence="6">
    <location>
        <begin position="229"/>
        <end position="286"/>
    </location>
</feature>
<dbReference type="CDD" id="cd10015">
    <property type="entry name" value="BfiI_C_EcoRII_N_B3"/>
    <property type="match status" value="1"/>
</dbReference>
<evidence type="ECO:0000256" key="4">
    <source>
        <dbReference type="ARBA" id="ARBA00023163"/>
    </source>
</evidence>
<feature type="compositionally biased region" description="Polar residues" evidence="6">
    <location>
        <begin position="804"/>
        <end position="823"/>
    </location>
</feature>
<feature type="compositionally biased region" description="Basic residues" evidence="6">
    <location>
        <begin position="146"/>
        <end position="164"/>
    </location>
</feature>
<dbReference type="InterPro" id="IPR015300">
    <property type="entry name" value="DNA-bd_pseudobarrel_sf"/>
</dbReference>
<accession>A0AAV1DIG3</accession>
<feature type="compositionally biased region" description="Low complexity" evidence="6">
    <location>
        <begin position="110"/>
        <end position="121"/>
    </location>
</feature>
<gene>
    <name evidence="8" type="ORF">OLC1_LOCUS15792</name>
</gene>
<feature type="compositionally biased region" description="Low complexity" evidence="6">
    <location>
        <begin position="259"/>
        <end position="270"/>
    </location>
</feature>
<feature type="region of interest" description="Disordered" evidence="6">
    <location>
        <begin position="647"/>
        <end position="672"/>
    </location>
</feature>
<dbReference type="FunFam" id="2.40.330.10:FF:000003">
    <property type="entry name" value="B3 domain-containing transcription factor FUS3"/>
    <property type="match status" value="1"/>
</dbReference>
<feature type="compositionally biased region" description="Acidic residues" evidence="6">
    <location>
        <begin position="271"/>
        <end position="281"/>
    </location>
</feature>
<evidence type="ECO:0000256" key="3">
    <source>
        <dbReference type="ARBA" id="ARBA00023125"/>
    </source>
</evidence>